<name>A0A1R3JHG7_COCAP</name>
<sequence>MAEELASSNKTTSQSKSDPSDISSHNPTSPYFLHSSDHPGAILVSSLLNGDNYPTWSRAITNALKAKNKFGFVDVISTTASLMQNQPWRFGLTLRKDSPKILSTDPLPSLSKAYALIIREEKQQILQSTRSPTMEAAAFLVKVGPLKEVLLKRVEVMEKKFDSMTKYQRNLNYEFGLSNEESKRTSEAEESYKIGVRAMKQGDNSLSMPSNCNSTESSIGLPSILAYNSLMARKSKAKVDRDDGLPDLFDYGAQTRSGFNSVGTE</sequence>
<dbReference type="PANTHER" id="PTHR37610:SF97">
    <property type="entry name" value="RETROTRANSPOSON GAG DOMAIN-CONTAINING PROTEIN"/>
    <property type="match status" value="1"/>
</dbReference>
<feature type="domain" description="Retrotransposon Copia-like N-terminal" evidence="2">
    <location>
        <begin position="34"/>
        <end position="75"/>
    </location>
</feature>
<evidence type="ECO:0000313" key="3">
    <source>
        <dbReference type="EMBL" id="OMO94195.1"/>
    </source>
</evidence>
<dbReference type="AlphaFoldDB" id="A0A1R3JHG7"/>
<comment type="caution">
    <text evidence="3">The sequence shown here is derived from an EMBL/GenBank/DDBJ whole genome shotgun (WGS) entry which is preliminary data.</text>
</comment>
<feature type="compositionally biased region" description="Polar residues" evidence="1">
    <location>
        <begin position="1"/>
        <end position="12"/>
    </location>
</feature>
<dbReference type="OrthoDB" id="5544992at2759"/>
<dbReference type="InterPro" id="IPR029472">
    <property type="entry name" value="Copia-like_N"/>
</dbReference>
<dbReference type="PANTHER" id="PTHR37610">
    <property type="entry name" value="CCHC-TYPE DOMAIN-CONTAINING PROTEIN"/>
    <property type="match status" value="1"/>
</dbReference>
<organism evidence="3 4">
    <name type="scientific">Corchorus capsularis</name>
    <name type="common">Jute</name>
    <dbReference type="NCBI Taxonomy" id="210143"/>
    <lineage>
        <taxon>Eukaryota</taxon>
        <taxon>Viridiplantae</taxon>
        <taxon>Streptophyta</taxon>
        <taxon>Embryophyta</taxon>
        <taxon>Tracheophyta</taxon>
        <taxon>Spermatophyta</taxon>
        <taxon>Magnoliopsida</taxon>
        <taxon>eudicotyledons</taxon>
        <taxon>Gunneridae</taxon>
        <taxon>Pentapetalae</taxon>
        <taxon>rosids</taxon>
        <taxon>malvids</taxon>
        <taxon>Malvales</taxon>
        <taxon>Malvaceae</taxon>
        <taxon>Grewioideae</taxon>
        <taxon>Apeibeae</taxon>
        <taxon>Corchorus</taxon>
    </lineage>
</organism>
<evidence type="ECO:0000256" key="1">
    <source>
        <dbReference type="SAM" id="MobiDB-lite"/>
    </source>
</evidence>
<dbReference type="Gramene" id="OMO94195">
    <property type="protein sequence ID" value="OMO94195"/>
    <property type="gene ID" value="CCACVL1_06115"/>
</dbReference>
<dbReference type="Pfam" id="PF14244">
    <property type="entry name" value="Retrotran_gag_3"/>
    <property type="match status" value="1"/>
</dbReference>
<dbReference type="Proteomes" id="UP000188268">
    <property type="component" value="Unassembled WGS sequence"/>
</dbReference>
<reference evidence="3 4" key="1">
    <citation type="submission" date="2013-09" db="EMBL/GenBank/DDBJ databases">
        <title>Corchorus capsularis genome sequencing.</title>
        <authorList>
            <person name="Alam M."/>
            <person name="Haque M.S."/>
            <person name="Islam M.S."/>
            <person name="Emdad E.M."/>
            <person name="Islam M.M."/>
            <person name="Ahmed B."/>
            <person name="Halim A."/>
            <person name="Hossen Q.M.M."/>
            <person name="Hossain M.Z."/>
            <person name="Ahmed R."/>
            <person name="Khan M.M."/>
            <person name="Islam R."/>
            <person name="Rashid M.M."/>
            <person name="Khan S.A."/>
            <person name="Rahman M.S."/>
            <person name="Alam M."/>
        </authorList>
    </citation>
    <scope>NUCLEOTIDE SEQUENCE [LARGE SCALE GENOMIC DNA]</scope>
    <source>
        <strain evidence="4">cv. CVL-1</strain>
        <tissue evidence="3">Whole seedling</tissue>
    </source>
</reference>
<proteinExistence type="predicted"/>
<gene>
    <name evidence="3" type="ORF">CCACVL1_06115</name>
</gene>
<evidence type="ECO:0000259" key="2">
    <source>
        <dbReference type="Pfam" id="PF14244"/>
    </source>
</evidence>
<feature type="region of interest" description="Disordered" evidence="1">
    <location>
        <begin position="1"/>
        <end position="30"/>
    </location>
</feature>
<accession>A0A1R3JHG7</accession>
<keyword evidence="4" id="KW-1185">Reference proteome</keyword>
<evidence type="ECO:0000313" key="4">
    <source>
        <dbReference type="Proteomes" id="UP000188268"/>
    </source>
</evidence>
<dbReference type="EMBL" id="AWWV01007924">
    <property type="protein sequence ID" value="OMO94195.1"/>
    <property type="molecule type" value="Genomic_DNA"/>
</dbReference>
<feature type="compositionally biased region" description="Low complexity" evidence="1">
    <location>
        <begin position="13"/>
        <end position="24"/>
    </location>
</feature>
<protein>
    <recommendedName>
        <fullName evidence="2">Retrotransposon Copia-like N-terminal domain-containing protein</fullName>
    </recommendedName>
</protein>